<keyword evidence="7" id="KW-1133">Transmembrane helix</keyword>
<feature type="region of interest" description="Disordered" evidence="6">
    <location>
        <begin position="393"/>
        <end position="417"/>
    </location>
</feature>
<evidence type="ECO:0000313" key="10">
    <source>
        <dbReference type="Proteomes" id="UP000671908"/>
    </source>
</evidence>
<sequence length="921" mass="100991">MKKNEIINICSSILLVLLAAFFSVSLLFRFLNFGSGFSEKTILFFKLGHILVSVYGLTSIFIPVFLLFSAILSLSSGWNLKKGISLLLSFFPFFTAVIIERICRLIAQYEEGPVLTVKVLFTILMGICIIIIEYLFFGIIGQKYISSLQGRQKNFGKKFDSKDAGEKRPAKREPEREVGDFVGVNSSVGSGLADGNGGAVGSLSAGGLTPDGRSADDSNSAVNRIADTNLAFDSGFAYDSGSVANGGLIGNRIADTDADADTKISKEVTDESTKDSYEKDPASNEGCEPGAEFESGASSESVTNSEPDATSDLLETRDVSAVITPEEFDALIQPLPEETEDAGDKEKMLDPDFFDMDPNDETEDENDEVEIRAKTSNFEGITDVFAEMEEDARRNIEDDESDDLTSYDIDDPEDQENTVASDVGTEDLDIVKQENAEKTKKSLFAGRRAGKAYSIPVKNLLTEYDDEPYWVIDDETKAASIQLKETLSEFKIDAEIIGIRKGPVVTMFEILPAPGVKLSKVVALQDNIALRLAASSVRIVAPIPGKQAVGIEVPNKDRSIVSFREIVEQDIPPFKKMQVPVILGKDIEGDPQIIDLVTTPHLLIAGATGSGKSVCVNSMILSILYKRAPQDVKLILIDPKIVELKLYNDIPHLLTPVITESKKAFQALQYCLCEMERRYALLDGMGVRDIANYNRRIVDRHIATEKLPYIVVIIDEFADLMATTGKELESTVARLAAMSRAIGIHIVLATQRPSIDVITGLIKANIPTRIAFMVASKMDSRIIIDQVGAEKLLGRGDMLYASAVDPFPIRIQGTFVSDNEVENVVEYVKRYGPPEYIDDEIFVDTDEDSDGSPDLFGDGADPMYDQALDIVLQAGKASASYIQRRLKIGYNRAARLVEEMEARGIVGPQNGSKPREIIHMP</sequence>
<evidence type="ECO:0000256" key="7">
    <source>
        <dbReference type="SAM" id="Phobius"/>
    </source>
</evidence>
<evidence type="ECO:0000256" key="1">
    <source>
        <dbReference type="ARBA" id="ARBA00006474"/>
    </source>
</evidence>
<evidence type="ECO:0000259" key="8">
    <source>
        <dbReference type="PROSITE" id="PS50901"/>
    </source>
</evidence>
<evidence type="ECO:0000313" key="9">
    <source>
        <dbReference type="EMBL" id="QTQ15024.1"/>
    </source>
</evidence>
<dbReference type="GO" id="GO:0003677">
    <property type="term" value="F:DNA binding"/>
    <property type="evidence" value="ECO:0007669"/>
    <property type="project" value="UniProtKB-KW"/>
</dbReference>
<feature type="transmembrane region" description="Helical" evidence="7">
    <location>
        <begin position="84"/>
        <end position="103"/>
    </location>
</feature>
<dbReference type="InterPro" id="IPR018541">
    <property type="entry name" value="Ftsk_gamma"/>
</dbReference>
<feature type="domain" description="FtsK" evidence="8">
    <location>
        <begin position="589"/>
        <end position="781"/>
    </location>
</feature>
<dbReference type="Gene3D" id="3.30.980.40">
    <property type="match status" value="1"/>
</dbReference>
<keyword evidence="7" id="KW-0472">Membrane</keyword>
<feature type="transmembrane region" description="Helical" evidence="7">
    <location>
        <begin position="115"/>
        <end position="137"/>
    </location>
</feature>
<dbReference type="KEGG" id="tpav:HRQ91_11450"/>
<name>A0A975F713_9SPIR</name>
<dbReference type="Pfam" id="PF09397">
    <property type="entry name" value="FtsK_gamma"/>
    <property type="match status" value="1"/>
</dbReference>
<organism evidence="9 10">
    <name type="scientific">Treponema parvum</name>
    <dbReference type="NCBI Taxonomy" id="138851"/>
    <lineage>
        <taxon>Bacteria</taxon>
        <taxon>Pseudomonadati</taxon>
        <taxon>Spirochaetota</taxon>
        <taxon>Spirochaetia</taxon>
        <taxon>Spirochaetales</taxon>
        <taxon>Treponemataceae</taxon>
        <taxon>Treponema</taxon>
    </lineage>
</organism>
<evidence type="ECO:0000256" key="4">
    <source>
        <dbReference type="ARBA" id="ARBA00023125"/>
    </source>
</evidence>
<keyword evidence="7" id="KW-0812">Transmembrane</keyword>
<dbReference type="Pfam" id="PF01580">
    <property type="entry name" value="FtsK_SpoIIIE"/>
    <property type="match status" value="1"/>
</dbReference>
<dbReference type="SMART" id="SM00843">
    <property type="entry name" value="Ftsk_gamma"/>
    <property type="match status" value="1"/>
</dbReference>
<dbReference type="InterPro" id="IPR041027">
    <property type="entry name" value="FtsK_alpha"/>
</dbReference>
<comment type="similarity">
    <text evidence="1">Belongs to the FtsK/SpoIIIE/SftA family.</text>
</comment>
<keyword evidence="10" id="KW-1185">Reference proteome</keyword>
<evidence type="ECO:0000256" key="6">
    <source>
        <dbReference type="SAM" id="MobiDB-lite"/>
    </source>
</evidence>
<dbReference type="Gene3D" id="3.40.50.300">
    <property type="entry name" value="P-loop containing nucleotide triphosphate hydrolases"/>
    <property type="match status" value="1"/>
</dbReference>
<evidence type="ECO:0000256" key="2">
    <source>
        <dbReference type="ARBA" id="ARBA00022741"/>
    </source>
</evidence>
<dbReference type="SUPFAM" id="SSF52540">
    <property type="entry name" value="P-loop containing nucleoside triphosphate hydrolases"/>
    <property type="match status" value="1"/>
</dbReference>
<gene>
    <name evidence="9" type="ORF">HRQ91_11450</name>
</gene>
<feature type="binding site" evidence="5">
    <location>
        <begin position="606"/>
        <end position="613"/>
    </location>
    <ligand>
        <name>ATP</name>
        <dbReference type="ChEBI" id="CHEBI:30616"/>
    </ligand>
</feature>
<dbReference type="Pfam" id="PF17854">
    <property type="entry name" value="FtsK_alpha"/>
    <property type="match status" value="1"/>
</dbReference>
<dbReference type="Proteomes" id="UP000671908">
    <property type="component" value="Chromosome"/>
</dbReference>
<feature type="region of interest" description="Disordered" evidence="6">
    <location>
        <begin position="262"/>
        <end position="314"/>
    </location>
</feature>
<dbReference type="InterPro" id="IPR003593">
    <property type="entry name" value="AAA+_ATPase"/>
</dbReference>
<dbReference type="InterPro" id="IPR036390">
    <property type="entry name" value="WH_DNA-bd_sf"/>
</dbReference>
<feature type="transmembrane region" description="Helical" evidence="7">
    <location>
        <begin position="43"/>
        <end position="72"/>
    </location>
</feature>
<dbReference type="InterPro" id="IPR002543">
    <property type="entry name" value="FtsK_dom"/>
</dbReference>
<evidence type="ECO:0000256" key="3">
    <source>
        <dbReference type="ARBA" id="ARBA00022840"/>
    </source>
</evidence>
<accession>A0A975F713</accession>
<feature type="compositionally biased region" description="Basic and acidic residues" evidence="6">
    <location>
        <begin position="262"/>
        <end position="282"/>
    </location>
</feature>
<feature type="compositionally biased region" description="Acidic residues" evidence="6">
    <location>
        <begin position="397"/>
        <end position="416"/>
    </location>
</feature>
<dbReference type="InterPro" id="IPR050206">
    <property type="entry name" value="FtsK/SpoIIIE/SftA"/>
</dbReference>
<dbReference type="GO" id="GO:0005524">
    <property type="term" value="F:ATP binding"/>
    <property type="evidence" value="ECO:0007669"/>
    <property type="project" value="UniProtKB-UniRule"/>
</dbReference>
<feature type="compositionally biased region" description="Low complexity" evidence="6">
    <location>
        <begin position="288"/>
        <end position="301"/>
    </location>
</feature>
<dbReference type="PANTHER" id="PTHR22683">
    <property type="entry name" value="SPORULATION PROTEIN RELATED"/>
    <property type="match status" value="1"/>
</dbReference>
<keyword evidence="3 5" id="KW-0067">ATP-binding</keyword>
<dbReference type="InterPro" id="IPR036388">
    <property type="entry name" value="WH-like_DNA-bd_sf"/>
</dbReference>
<reference evidence="9 10" key="1">
    <citation type="journal article" date="2021" name="Microbiol. Resour. Announc.">
        <title>Complete Genome Sequences of Three Human Oral Treponema parvum Isolates.</title>
        <authorList>
            <person name="Zeng H."/>
            <person name="Watt R.M."/>
        </authorList>
    </citation>
    <scope>NUCLEOTIDE SEQUENCE [LARGE SCALE GENOMIC DNA]</scope>
    <source>
        <strain evidence="9 10">ATCC 700770</strain>
    </source>
</reference>
<proteinExistence type="inferred from homology"/>
<keyword evidence="4" id="KW-0238">DNA-binding</keyword>
<dbReference type="InterPro" id="IPR027417">
    <property type="entry name" value="P-loop_NTPase"/>
</dbReference>
<dbReference type="PROSITE" id="PS50901">
    <property type="entry name" value="FTSK"/>
    <property type="match status" value="1"/>
</dbReference>
<dbReference type="SUPFAM" id="SSF46785">
    <property type="entry name" value="Winged helix' DNA-binding domain"/>
    <property type="match status" value="1"/>
</dbReference>
<dbReference type="PANTHER" id="PTHR22683:SF41">
    <property type="entry name" value="DNA TRANSLOCASE FTSK"/>
    <property type="match status" value="1"/>
</dbReference>
<dbReference type="EMBL" id="CP054142">
    <property type="protein sequence ID" value="QTQ15024.1"/>
    <property type="molecule type" value="Genomic_DNA"/>
</dbReference>
<dbReference type="SMART" id="SM00382">
    <property type="entry name" value="AAA"/>
    <property type="match status" value="1"/>
</dbReference>
<dbReference type="Gene3D" id="1.10.10.10">
    <property type="entry name" value="Winged helix-like DNA-binding domain superfamily/Winged helix DNA-binding domain"/>
    <property type="match status" value="1"/>
</dbReference>
<dbReference type="CDD" id="cd01127">
    <property type="entry name" value="TrwB_TraG_TraD_VirD4"/>
    <property type="match status" value="1"/>
</dbReference>
<feature type="transmembrane region" description="Helical" evidence="7">
    <location>
        <begin position="6"/>
        <end position="31"/>
    </location>
</feature>
<keyword evidence="2 5" id="KW-0547">Nucleotide-binding</keyword>
<protein>
    <submittedName>
        <fullName evidence="9">DNA translocase FtsK</fullName>
    </submittedName>
</protein>
<dbReference type="AlphaFoldDB" id="A0A975F713"/>
<evidence type="ECO:0000256" key="5">
    <source>
        <dbReference type="PROSITE-ProRule" id="PRU00289"/>
    </source>
</evidence>
<dbReference type="RefSeq" id="WP_210119652.1">
    <property type="nucleotide sequence ID" value="NZ_CP054142.1"/>
</dbReference>